<keyword evidence="6" id="KW-1133">Transmembrane helix</keyword>
<feature type="compositionally biased region" description="Low complexity" evidence="15">
    <location>
        <begin position="480"/>
        <end position="498"/>
    </location>
</feature>
<evidence type="ECO:0000256" key="5">
    <source>
        <dbReference type="ARBA" id="ARBA00022927"/>
    </source>
</evidence>
<comment type="similarity">
    <text evidence="2 14">Belongs to the peroxin-14 family.</text>
</comment>
<evidence type="ECO:0000256" key="7">
    <source>
        <dbReference type="ARBA" id="ARBA00023010"/>
    </source>
</evidence>
<sequence length="575" mass="62759">MATQSAALQGGGADDKLPREGPGLSQPVAEISQAQVTDATQQNLPFITPEPIREDQVQNAVKFLSHPKVRGSPVIYRRTFLERKGLTKDEIDEAFIRVPDPPPNASTPDSGATNLATQPRTSPSLQTQASIQRPQPASAEAGAVSLPPTFQQSRFNWSHALIAGGVLSASGAGFAVLFKKAVLPRLKAWIRSVAAEGDPSKKEEKSSKTLAEETAEAAEAAVKAAALVATTSQELLNSKNEERKYFEAFMGMIDVQVKEMKTMNEVIRKLEKAREQDRLIENSSQSATMNGTTNNSWITSQVRQTDTTPYQVKSTGTPVSDYGTALQSLASASVEPTAAPHPKSYMDIVAMVERGEKPPNIREINDMPPNPNQPPSKPQPWEFSLQSSRQNGQSQDVSSDPWWRNKSVKITELEPGDEEPLRKFPYSIGASEKPSSQRVWVPPQPPSVALPEAAAAIRHPKSSLPIQKQHSDNDKITTSDAVAAGSSGSGGDVESYGSPSVVPNNNSEIEEERADGIEFIICLHLVSKIEHFKLYDCKERIGRMKKPFKFSFSECSEAIINFLAKRAKCLQFFVI</sequence>
<evidence type="ECO:0000256" key="12">
    <source>
        <dbReference type="ARBA" id="ARBA00053920"/>
    </source>
</evidence>
<keyword evidence="9 14" id="KW-0576">Peroxisome</keyword>
<dbReference type="InterPro" id="IPR025655">
    <property type="entry name" value="PEX14"/>
</dbReference>
<dbReference type="Proteomes" id="UP000775213">
    <property type="component" value="Unassembled WGS sequence"/>
</dbReference>
<feature type="compositionally biased region" description="Pro residues" evidence="15">
    <location>
        <begin position="368"/>
        <end position="378"/>
    </location>
</feature>
<feature type="region of interest" description="Disordered" evidence="15">
    <location>
        <begin position="1"/>
        <end position="28"/>
    </location>
</feature>
<dbReference type="PANTHER" id="PTHR23058:SF0">
    <property type="entry name" value="PEROXISOMAL MEMBRANE PROTEIN PEX14"/>
    <property type="match status" value="1"/>
</dbReference>
<dbReference type="InterPro" id="IPR040554">
    <property type="entry name" value="KPWE_PEX14_dom"/>
</dbReference>
<evidence type="ECO:0000256" key="11">
    <source>
        <dbReference type="ARBA" id="ARBA00029691"/>
    </source>
</evidence>
<evidence type="ECO:0000259" key="17">
    <source>
        <dbReference type="Pfam" id="PF17733"/>
    </source>
</evidence>
<dbReference type="InterPro" id="IPR054154">
    <property type="entry name" value="PEX14-like_M_plants"/>
</dbReference>
<feature type="compositionally biased region" description="Polar residues" evidence="15">
    <location>
        <begin position="384"/>
        <end position="398"/>
    </location>
</feature>
<evidence type="ECO:0000256" key="4">
    <source>
        <dbReference type="ARBA" id="ARBA00022692"/>
    </source>
</evidence>
<gene>
    <name evidence="19" type="ORF">IEQ34_003990</name>
</gene>
<evidence type="ECO:0000256" key="6">
    <source>
        <dbReference type="ARBA" id="ARBA00022989"/>
    </source>
</evidence>
<keyword evidence="4" id="KW-0812">Transmembrane</keyword>
<feature type="domain" description="Peroxisome membrane anchor protein Pex14p N-terminal" evidence="16">
    <location>
        <begin position="53"/>
        <end position="95"/>
    </location>
</feature>
<feature type="region of interest" description="Disordered" evidence="15">
    <location>
        <begin position="195"/>
        <end position="214"/>
    </location>
</feature>
<dbReference type="GO" id="GO:1990429">
    <property type="term" value="C:peroxisomal importomer complex"/>
    <property type="evidence" value="ECO:0007669"/>
    <property type="project" value="TreeGrafter"/>
</dbReference>
<dbReference type="GO" id="GO:0016560">
    <property type="term" value="P:protein import into peroxisome matrix, docking"/>
    <property type="evidence" value="ECO:0007669"/>
    <property type="project" value="UniProtKB-UniRule"/>
</dbReference>
<name>A0AAV7HCY2_DENCH</name>
<comment type="subunit">
    <text evidence="13">Interacts with PEX13; forming the PEX13-PEX14 docking complex. Interacts with PEX5 (via WxxxF/Y motifs).</text>
</comment>
<dbReference type="AlphaFoldDB" id="A0AAV7HCY2"/>
<feature type="region of interest" description="Disordered" evidence="15">
    <location>
        <begin position="480"/>
        <end position="505"/>
    </location>
</feature>
<accession>A0AAV7HCY2</accession>
<protein>
    <recommendedName>
        <fullName evidence="10 14">Peroxisomal membrane protein PEX14</fullName>
    </recommendedName>
    <alternativeName>
        <fullName evidence="11 14">Peroxin-14</fullName>
    </alternativeName>
</protein>
<feature type="compositionally biased region" description="Basic and acidic residues" evidence="15">
    <location>
        <begin position="198"/>
        <end position="211"/>
    </location>
</feature>
<reference evidence="19 20" key="1">
    <citation type="journal article" date="2021" name="Hortic Res">
        <title>Chromosome-scale assembly of the Dendrobium chrysotoxum genome enhances the understanding of orchid evolution.</title>
        <authorList>
            <person name="Zhang Y."/>
            <person name="Zhang G.Q."/>
            <person name="Zhang D."/>
            <person name="Liu X.D."/>
            <person name="Xu X.Y."/>
            <person name="Sun W.H."/>
            <person name="Yu X."/>
            <person name="Zhu X."/>
            <person name="Wang Z.W."/>
            <person name="Zhao X."/>
            <person name="Zhong W.Y."/>
            <person name="Chen H."/>
            <person name="Yin W.L."/>
            <person name="Huang T."/>
            <person name="Niu S.C."/>
            <person name="Liu Z.J."/>
        </authorList>
    </citation>
    <scope>NUCLEOTIDE SEQUENCE [LARGE SCALE GENOMIC DNA]</scope>
    <source>
        <strain evidence="19">Lindl</strain>
    </source>
</reference>
<feature type="compositionally biased region" description="Polar residues" evidence="15">
    <location>
        <begin position="106"/>
        <end position="135"/>
    </location>
</feature>
<feature type="domain" description="Peroxisomal membrane protein PEX14-like KPWE" evidence="17">
    <location>
        <begin position="340"/>
        <end position="379"/>
    </location>
</feature>
<evidence type="ECO:0000256" key="2">
    <source>
        <dbReference type="ARBA" id="ARBA00005443"/>
    </source>
</evidence>
<dbReference type="GO" id="GO:0005778">
    <property type="term" value="C:peroxisomal membrane"/>
    <property type="evidence" value="ECO:0007669"/>
    <property type="project" value="UniProtKB-SubCell"/>
</dbReference>
<comment type="caution">
    <text evidence="19">The sequence shown here is derived from an EMBL/GenBank/DDBJ whole genome shotgun (WGS) entry which is preliminary data.</text>
</comment>
<dbReference type="FunFam" id="1.10.10.10:FF:000217">
    <property type="entry name" value="Peroxisomal membrane protein PEX14"/>
    <property type="match status" value="1"/>
</dbReference>
<comment type="function">
    <text evidence="12 14">Component of the PEX13-PEX14 docking complex, a translocon channel that specifically mediates the import of peroxisomal cargo proteins bound to PEX5 receptor. The PEX13-PEX14 docking complex forms a large import pore which can be opened to a diameter of about 9 nm. Mechanistically, PEX5 receptor along with cargo proteins associates with the PEX14 subunit of the PEX13-PEX14 docking complex in the cytosol, leading to the insertion of the receptor into the organelle membrane with the concomitant translocation of the cargo into the peroxisome matrix.</text>
</comment>
<comment type="subcellular location">
    <subcellularLocation>
        <location evidence="1">Peroxisome membrane</location>
        <topology evidence="1">Single-pass membrane protein</topology>
    </subcellularLocation>
</comment>
<evidence type="ECO:0000256" key="3">
    <source>
        <dbReference type="ARBA" id="ARBA00022448"/>
    </source>
</evidence>
<dbReference type="EMBL" id="JAGFBR010000005">
    <property type="protein sequence ID" value="KAH0466752.1"/>
    <property type="molecule type" value="Genomic_DNA"/>
</dbReference>
<evidence type="ECO:0000256" key="8">
    <source>
        <dbReference type="ARBA" id="ARBA00023136"/>
    </source>
</evidence>
<feature type="region of interest" description="Disordered" evidence="15">
    <location>
        <begin position="359"/>
        <end position="403"/>
    </location>
</feature>
<dbReference type="InterPro" id="IPR036388">
    <property type="entry name" value="WH-like_DNA-bd_sf"/>
</dbReference>
<dbReference type="PANTHER" id="PTHR23058">
    <property type="entry name" value="PEROXISOMAL MEMBRANE PROTEIN PEX14"/>
    <property type="match status" value="1"/>
</dbReference>
<dbReference type="Gene3D" id="1.10.10.10">
    <property type="entry name" value="Winged helix-like DNA-binding domain superfamily/Winged helix DNA-binding domain"/>
    <property type="match status" value="1"/>
</dbReference>
<proteinExistence type="inferred from homology"/>
<evidence type="ECO:0000313" key="19">
    <source>
        <dbReference type="EMBL" id="KAH0466752.1"/>
    </source>
</evidence>
<keyword evidence="7" id="KW-0811">Translocation</keyword>
<evidence type="ECO:0000259" key="18">
    <source>
        <dbReference type="Pfam" id="PF23020"/>
    </source>
</evidence>
<dbReference type="Pfam" id="PF04695">
    <property type="entry name" value="Pex14_N"/>
    <property type="match status" value="1"/>
</dbReference>
<evidence type="ECO:0000256" key="14">
    <source>
        <dbReference type="RuleBase" id="RU367032"/>
    </source>
</evidence>
<evidence type="ECO:0000256" key="9">
    <source>
        <dbReference type="ARBA" id="ARBA00023140"/>
    </source>
</evidence>
<dbReference type="InterPro" id="IPR006785">
    <property type="entry name" value="Pex14_N"/>
</dbReference>
<feature type="domain" description="Peroxisomal membrane protein PEX14 central plants" evidence="18">
    <location>
        <begin position="153"/>
        <end position="271"/>
    </location>
</feature>
<evidence type="ECO:0000256" key="13">
    <source>
        <dbReference type="ARBA" id="ARBA00064754"/>
    </source>
</evidence>
<keyword evidence="5 14" id="KW-0653">Protein transport</keyword>
<feature type="region of interest" description="Disordered" evidence="15">
    <location>
        <begin position="96"/>
        <end position="141"/>
    </location>
</feature>
<dbReference type="Pfam" id="PF23020">
    <property type="entry name" value="PEX14-like_2nd"/>
    <property type="match status" value="1"/>
</dbReference>
<keyword evidence="3 14" id="KW-0813">Transport</keyword>
<dbReference type="Pfam" id="PF17733">
    <property type="entry name" value="KPWE_dom"/>
    <property type="match status" value="1"/>
</dbReference>
<evidence type="ECO:0000259" key="16">
    <source>
        <dbReference type="Pfam" id="PF04695"/>
    </source>
</evidence>
<evidence type="ECO:0000256" key="10">
    <source>
        <dbReference type="ARBA" id="ARBA00029502"/>
    </source>
</evidence>
<organism evidence="19 20">
    <name type="scientific">Dendrobium chrysotoxum</name>
    <name type="common">Orchid</name>
    <dbReference type="NCBI Taxonomy" id="161865"/>
    <lineage>
        <taxon>Eukaryota</taxon>
        <taxon>Viridiplantae</taxon>
        <taxon>Streptophyta</taxon>
        <taxon>Embryophyta</taxon>
        <taxon>Tracheophyta</taxon>
        <taxon>Spermatophyta</taxon>
        <taxon>Magnoliopsida</taxon>
        <taxon>Liliopsida</taxon>
        <taxon>Asparagales</taxon>
        <taxon>Orchidaceae</taxon>
        <taxon>Epidendroideae</taxon>
        <taxon>Malaxideae</taxon>
        <taxon>Dendrobiinae</taxon>
        <taxon>Dendrobium</taxon>
    </lineage>
</organism>
<evidence type="ECO:0000313" key="20">
    <source>
        <dbReference type="Proteomes" id="UP000775213"/>
    </source>
</evidence>
<dbReference type="GO" id="GO:0005102">
    <property type="term" value="F:signaling receptor binding"/>
    <property type="evidence" value="ECO:0007669"/>
    <property type="project" value="TreeGrafter"/>
</dbReference>
<keyword evidence="8 14" id="KW-0472">Membrane</keyword>
<evidence type="ECO:0000256" key="1">
    <source>
        <dbReference type="ARBA" id="ARBA00004549"/>
    </source>
</evidence>
<evidence type="ECO:0000256" key="15">
    <source>
        <dbReference type="SAM" id="MobiDB-lite"/>
    </source>
</evidence>
<keyword evidence="20" id="KW-1185">Reference proteome</keyword>